<gene>
    <name evidence="2" type="primary">NUZ_7</name>
    <name evidence="2" type="ORF">g.74099</name>
</gene>
<dbReference type="CDD" id="cd16272">
    <property type="entry name" value="RNaseZ_MBL-fold"/>
    <property type="match status" value="1"/>
</dbReference>
<reference evidence="2" key="1">
    <citation type="submission" date="2015-07" db="EMBL/GenBank/DDBJ databases">
        <title>Transcriptome Assembly of Anthurium amnicola.</title>
        <authorList>
            <person name="Suzuki J."/>
        </authorList>
    </citation>
    <scope>NUCLEOTIDE SEQUENCE</scope>
</reference>
<dbReference type="SUPFAM" id="SSF56281">
    <property type="entry name" value="Metallo-hydrolase/oxidoreductase"/>
    <property type="match status" value="1"/>
</dbReference>
<dbReference type="PANTHER" id="PTHR46504">
    <property type="entry name" value="TRNASE Z TRZ1"/>
    <property type="match status" value="1"/>
</dbReference>
<dbReference type="Gene3D" id="3.60.15.10">
    <property type="entry name" value="Ribonuclease Z/Hydroxyacylglutathione hydrolase-like"/>
    <property type="match status" value="1"/>
</dbReference>
<feature type="domain" description="Metallo-beta-lactamase" evidence="1">
    <location>
        <begin position="54"/>
        <end position="255"/>
    </location>
</feature>
<evidence type="ECO:0000259" key="1">
    <source>
        <dbReference type="Pfam" id="PF12706"/>
    </source>
</evidence>
<dbReference type="InterPro" id="IPR036866">
    <property type="entry name" value="RibonucZ/Hydroxyglut_hydro"/>
</dbReference>
<evidence type="ECO:0000313" key="2">
    <source>
        <dbReference type="EMBL" id="JAT58808.1"/>
    </source>
</evidence>
<protein>
    <submittedName>
        <fullName evidence="2">Nuclear ribonuclease Z</fullName>
    </submittedName>
</protein>
<name>A0A1D1YVW8_9ARAE</name>
<proteinExistence type="predicted"/>
<sequence length="286" mass="31813">MASAAATDGKKGMVIEGHPVEGLSIGGQETCVIFPGLKMAFDIGRCPQRAISQDYLFISHGHMDHIGGLPMYVATRGLYKMKPPTIFVPACIKEDVGKLFEVHRAMDQSELKHNLVALKVGEEFQLRKDLKVRAFRTYHAIPSQGYLIYSVRQKLKQEYAGLTGDEIKNLRLSGVEVTYTITLPEVAFTGDTMSDFIDDPDNIDVLKARVLVMESTFVDERMTITNARDYGHTHLSEIASNASKFENKAILLIHFSARYQSDEIRGAISKLPPILSGRVFALTEGF</sequence>
<dbReference type="Pfam" id="PF12706">
    <property type="entry name" value="Lactamase_B_2"/>
    <property type="match status" value="1"/>
</dbReference>
<dbReference type="AlphaFoldDB" id="A0A1D1YVW8"/>
<dbReference type="InterPro" id="IPR001279">
    <property type="entry name" value="Metallo-B-lactamas"/>
</dbReference>
<organism evidence="2">
    <name type="scientific">Anthurium amnicola</name>
    <dbReference type="NCBI Taxonomy" id="1678845"/>
    <lineage>
        <taxon>Eukaryota</taxon>
        <taxon>Viridiplantae</taxon>
        <taxon>Streptophyta</taxon>
        <taxon>Embryophyta</taxon>
        <taxon>Tracheophyta</taxon>
        <taxon>Spermatophyta</taxon>
        <taxon>Magnoliopsida</taxon>
        <taxon>Liliopsida</taxon>
        <taxon>Araceae</taxon>
        <taxon>Pothoideae</taxon>
        <taxon>Potheae</taxon>
        <taxon>Anthurium</taxon>
    </lineage>
</organism>
<dbReference type="EMBL" id="GDJX01009128">
    <property type="protein sequence ID" value="JAT58808.1"/>
    <property type="molecule type" value="Transcribed_RNA"/>
</dbReference>
<dbReference type="PANTHER" id="PTHR46504:SF2">
    <property type="entry name" value="TRNASE Z TRZ1"/>
    <property type="match status" value="1"/>
</dbReference>
<accession>A0A1D1YVW8</accession>